<dbReference type="EMBL" id="ML121530">
    <property type="protein sequence ID" value="RPB27925.1"/>
    <property type="molecule type" value="Genomic_DNA"/>
</dbReference>
<sequence length="288" mass="32431">MELLAFNPLVKDLSRAWSLLHDAIHLIPRATLRSLDREDQQHILGKLTGLTSLAISVSLEISRSPLEALQLQELSRSITNGQLLDYRTDISDLMEEYPTLAKEFDSLRQTLDSPVPSSSTESSDTSKGKLLQILEQQAIIGRKNKAAQDLDNILFQIRQKPGFKNFLREESEEYFLSAAQEGPIVVLNVSKLRSDAILVTKAQVTSIALSDLSHDSMMKYFDNSKEIRVSENNEVKRELLEWLWTGAVRPVLRNLGFYPTPNLKKVGSLPRIWWIGVGLMAKAPIHVA</sequence>
<dbReference type="Proteomes" id="UP000267821">
    <property type="component" value="Unassembled WGS sequence"/>
</dbReference>
<keyword evidence="2" id="KW-1185">Reference proteome</keyword>
<protein>
    <submittedName>
        <fullName evidence="1">Uncharacterized protein</fullName>
    </submittedName>
</protein>
<gene>
    <name evidence="1" type="ORF">L211DRAFT_778740</name>
</gene>
<name>A0A3N4MGF2_9PEZI</name>
<evidence type="ECO:0000313" key="1">
    <source>
        <dbReference type="EMBL" id="RPB27925.1"/>
    </source>
</evidence>
<evidence type="ECO:0000313" key="2">
    <source>
        <dbReference type="Proteomes" id="UP000267821"/>
    </source>
</evidence>
<dbReference type="InParanoid" id="A0A3N4MGF2"/>
<accession>A0A3N4MGF2</accession>
<dbReference type="STRING" id="1051890.A0A3N4MGF2"/>
<proteinExistence type="predicted"/>
<feature type="non-terminal residue" evidence="1">
    <location>
        <position position="288"/>
    </location>
</feature>
<reference evidence="1 2" key="1">
    <citation type="journal article" date="2018" name="Nat. Ecol. Evol.">
        <title>Pezizomycetes genomes reveal the molecular basis of ectomycorrhizal truffle lifestyle.</title>
        <authorList>
            <person name="Murat C."/>
            <person name="Payen T."/>
            <person name="Noel B."/>
            <person name="Kuo A."/>
            <person name="Morin E."/>
            <person name="Chen J."/>
            <person name="Kohler A."/>
            <person name="Krizsan K."/>
            <person name="Balestrini R."/>
            <person name="Da Silva C."/>
            <person name="Montanini B."/>
            <person name="Hainaut M."/>
            <person name="Levati E."/>
            <person name="Barry K.W."/>
            <person name="Belfiori B."/>
            <person name="Cichocki N."/>
            <person name="Clum A."/>
            <person name="Dockter R.B."/>
            <person name="Fauchery L."/>
            <person name="Guy J."/>
            <person name="Iotti M."/>
            <person name="Le Tacon F."/>
            <person name="Lindquist E.A."/>
            <person name="Lipzen A."/>
            <person name="Malagnac F."/>
            <person name="Mello A."/>
            <person name="Molinier V."/>
            <person name="Miyauchi S."/>
            <person name="Poulain J."/>
            <person name="Riccioni C."/>
            <person name="Rubini A."/>
            <person name="Sitrit Y."/>
            <person name="Splivallo R."/>
            <person name="Traeger S."/>
            <person name="Wang M."/>
            <person name="Zifcakova L."/>
            <person name="Wipf D."/>
            <person name="Zambonelli A."/>
            <person name="Paolocci F."/>
            <person name="Nowrousian M."/>
            <person name="Ottonello S."/>
            <person name="Baldrian P."/>
            <person name="Spatafora J.W."/>
            <person name="Henrissat B."/>
            <person name="Nagy L.G."/>
            <person name="Aury J.M."/>
            <person name="Wincker P."/>
            <person name="Grigoriev I.V."/>
            <person name="Bonfante P."/>
            <person name="Martin F.M."/>
        </authorList>
    </citation>
    <scope>NUCLEOTIDE SEQUENCE [LARGE SCALE GENOMIC DNA]</scope>
    <source>
        <strain evidence="1 2">ATCC MYA-4762</strain>
    </source>
</reference>
<organism evidence="1 2">
    <name type="scientific">Terfezia boudieri ATCC MYA-4762</name>
    <dbReference type="NCBI Taxonomy" id="1051890"/>
    <lineage>
        <taxon>Eukaryota</taxon>
        <taxon>Fungi</taxon>
        <taxon>Dikarya</taxon>
        <taxon>Ascomycota</taxon>
        <taxon>Pezizomycotina</taxon>
        <taxon>Pezizomycetes</taxon>
        <taxon>Pezizales</taxon>
        <taxon>Pezizaceae</taxon>
        <taxon>Terfezia</taxon>
    </lineage>
</organism>
<dbReference type="OrthoDB" id="9991317at2759"/>
<dbReference type="AlphaFoldDB" id="A0A3N4MGF2"/>